<comment type="caution">
    <text evidence="1">The sequence shown here is derived from an EMBL/GenBank/DDBJ whole genome shotgun (WGS) entry which is preliminary data.</text>
</comment>
<evidence type="ECO:0000313" key="1">
    <source>
        <dbReference type="EMBL" id="KAG0578076.1"/>
    </source>
</evidence>
<reference evidence="1" key="1">
    <citation type="submission" date="2020-06" db="EMBL/GenBank/DDBJ databases">
        <title>WGS assembly of Ceratodon purpureus strain R40.</title>
        <authorList>
            <person name="Carey S.B."/>
            <person name="Jenkins J."/>
            <person name="Shu S."/>
            <person name="Lovell J.T."/>
            <person name="Sreedasyam A."/>
            <person name="Maumus F."/>
            <person name="Tiley G.P."/>
            <person name="Fernandez-Pozo N."/>
            <person name="Barry K."/>
            <person name="Chen C."/>
            <person name="Wang M."/>
            <person name="Lipzen A."/>
            <person name="Daum C."/>
            <person name="Saski C.A."/>
            <person name="Payton A.C."/>
            <person name="Mcbreen J.C."/>
            <person name="Conrad R.E."/>
            <person name="Kollar L.M."/>
            <person name="Olsson S."/>
            <person name="Huttunen S."/>
            <person name="Landis J.B."/>
            <person name="Wickett N.J."/>
            <person name="Johnson M.G."/>
            <person name="Rensing S.A."/>
            <person name="Grimwood J."/>
            <person name="Schmutz J."/>
            <person name="Mcdaniel S.F."/>
        </authorList>
    </citation>
    <scope>NUCLEOTIDE SEQUENCE</scope>
    <source>
        <strain evidence="1">R40</strain>
    </source>
</reference>
<evidence type="ECO:0000313" key="2">
    <source>
        <dbReference type="Proteomes" id="UP000822688"/>
    </source>
</evidence>
<dbReference type="Proteomes" id="UP000822688">
    <property type="component" value="Chromosome 5"/>
</dbReference>
<accession>A0A8T0I4P2</accession>
<gene>
    <name evidence="1" type="ORF">KC19_5G203300</name>
</gene>
<dbReference type="EMBL" id="CM026425">
    <property type="protein sequence ID" value="KAG0578076.1"/>
    <property type="molecule type" value="Genomic_DNA"/>
</dbReference>
<keyword evidence="2" id="KW-1185">Reference proteome</keyword>
<feature type="non-terminal residue" evidence="1">
    <location>
        <position position="81"/>
    </location>
</feature>
<sequence>MFWLRISLGQELGMAVRLFMEAKRNGHRPNTSFYNALVTAHLLHWLSFKNISACSELETVKHALYYSSQSLKLKCRVEEGW</sequence>
<name>A0A8T0I4P2_CERPU</name>
<protein>
    <submittedName>
        <fullName evidence="1">Uncharacterized protein</fullName>
    </submittedName>
</protein>
<proteinExistence type="predicted"/>
<dbReference type="AlphaFoldDB" id="A0A8T0I4P2"/>
<organism evidence="1 2">
    <name type="scientific">Ceratodon purpureus</name>
    <name type="common">Fire moss</name>
    <name type="synonym">Dicranum purpureum</name>
    <dbReference type="NCBI Taxonomy" id="3225"/>
    <lineage>
        <taxon>Eukaryota</taxon>
        <taxon>Viridiplantae</taxon>
        <taxon>Streptophyta</taxon>
        <taxon>Embryophyta</taxon>
        <taxon>Bryophyta</taxon>
        <taxon>Bryophytina</taxon>
        <taxon>Bryopsida</taxon>
        <taxon>Dicranidae</taxon>
        <taxon>Pseudoditrichales</taxon>
        <taxon>Ditrichaceae</taxon>
        <taxon>Ceratodon</taxon>
    </lineage>
</organism>